<dbReference type="Proteomes" id="UP000765802">
    <property type="component" value="Unassembled WGS sequence"/>
</dbReference>
<evidence type="ECO:0000256" key="1">
    <source>
        <dbReference type="SAM" id="Phobius"/>
    </source>
</evidence>
<keyword evidence="1" id="KW-0472">Membrane</keyword>
<dbReference type="RefSeq" id="WP_187256891.1">
    <property type="nucleotide sequence ID" value="NZ_JBHULF010000012.1"/>
</dbReference>
<evidence type="ECO:0000313" key="3">
    <source>
        <dbReference type="Proteomes" id="UP000765802"/>
    </source>
</evidence>
<dbReference type="EMBL" id="MBUA01000015">
    <property type="protein sequence ID" value="MBC6491553.1"/>
    <property type="molecule type" value="Genomic_DNA"/>
</dbReference>
<keyword evidence="1" id="KW-0812">Transmembrane</keyword>
<organism evidence="2 3">
    <name type="scientific">Flavihumibacter stibioxidans</name>
    <dbReference type="NCBI Taxonomy" id="1834163"/>
    <lineage>
        <taxon>Bacteria</taxon>
        <taxon>Pseudomonadati</taxon>
        <taxon>Bacteroidota</taxon>
        <taxon>Chitinophagia</taxon>
        <taxon>Chitinophagales</taxon>
        <taxon>Chitinophagaceae</taxon>
        <taxon>Flavihumibacter</taxon>
    </lineage>
</organism>
<gene>
    <name evidence="2" type="ORF">BC349_19815</name>
</gene>
<protein>
    <recommendedName>
        <fullName evidence="4">PH domain-containing protein</fullName>
    </recommendedName>
</protein>
<name>A0ABR7M945_9BACT</name>
<feature type="transmembrane region" description="Helical" evidence="1">
    <location>
        <begin position="31"/>
        <end position="49"/>
    </location>
</feature>
<evidence type="ECO:0008006" key="4">
    <source>
        <dbReference type="Google" id="ProtNLM"/>
    </source>
</evidence>
<accession>A0ABR7M945</accession>
<keyword evidence="1" id="KW-1133">Transmembrane helix</keyword>
<proteinExistence type="predicted"/>
<comment type="caution">
    <text evidence="2">The sequence shown here is derived from an EMBL/GenBank/DDBJ whole genome shotgun (WGS) entry which is preliminary data.</text>
</comment>
<evidence type="ECO:0000313" key="2">
    <source>
        <dbReference type="EMBL" id="MBC6491553.1"/>
    </source>
</evidence>
<reference evidence="2 3" key="1">
    <citation type="submission" date="2016-07" db="EMBL/GenBank/DDBJ databases">
        <title>Genome analysis of Flavihumibacter stibioxidans YS-17.</title>
        <authorList>
            <person name="Shi K."/>
            <person name="Han Y."/>
            <person name="Wang G."/>
        </authorList>
    </citation>
    <scope>NUCLEOTIDE SEQUENCE [LARGE SCALE GENOMIC DNA]</scope>
    <source>
        <strain evidence="2 3">YS-17</strain>
    </source>
</reference>
<keyword evidence="3" id="KW-1185">Reference proteome</keyword>
<feature type="transmembrane region" description="Helical" evidence="1">
    <location>
        <begin position="5"/>
        <end position="25"/>
    </location>
</feature>
<sequence length="144" mass="16253">MKFKVLAYTFSLPLLWLTILLLQLIVPNVGISHIFSTAFLIGLLGGSLVGRFSLSSKYLTSLIVDGEKLILTYMTPLARKRHITIPLDALADIKVKEKIFLISDFTSLKLSFNENEIKFYLFDSEVKRASQILLQIFADKQIAS</sequence>